<accession>A0A2J7TDB0</accession>
<dbReference type="EMBL" id="PDZR01000047">
    <property type="protein sequence ID" value="PNG24203.1"/>
    <property type="molecule type" value="Genomic_DNA"/>
</dbReference>
<proteinExistence type="predicted"/>
<dbReference type="AlphaFoldDB" id="A0A2J7TDB0"/>
<feature type="non-terminal residue" evidence="2">
    <location>
        <position position="1"/>
    </location>
</feature>
<name>A0A2J7TDB0_METSI</name>
<reference evidence="2 3" key="1">
    <citation type="submission" date="2017-10" db="EMBL/GenBank/DDBJ databases">
        <title>Genome announcement of Methylocella silvestris TVC from permafrost.</title>
        <authorList>
            <person name="Wang J."/>
            <person name="Geng K."/>
            <person name="Ul-Haque F."/>
            <person name="Crombie A.T."/>
            <person name="Street L.E."/>
            <person name="Wookey P.A."/>
            <person name="Murrell J.C."/>
            <person name="Pratscher J."/>
        </authorList>
    </citation>
    <scope>NUCLEOTIDE SEQUENCE [LARGE SCALE GENOMIC DNA]</scope>
    <source>
        <strain evidence="2 3">TVC</strain>
    </source>
</reference>
<gene>
    <name evidence="2" type="ORF">CR492_16765</name>
    <name evidence="1" type="ORF">CR492_19965</name>
</gene>
<dbReference type="EMBL" id="PDZR01000024">
    <property type="protein sequence ID" value="PNG24757.1"/>
    <property type="molecule type" value="Genomic_DNA"/>
</dbReference>
<sequence>NHLLEQIESFRVGDKNRDREDDLLDTFCYGVAIALGNSKGF</sequence>
<evidence type="ECO:0000313" key="2">
    <source>
        <dbReference type="EMBL" id="PNG24757.1"/>
    </source>
</evidence>
<comment type="caution">
    <text evidence="2">The sequence shown here is derived from an EMBL/GenBank/DDBJ whole genome shotgun (WGS) entry which is preliminary data.</text>
</comment>
<evidence type="ECO:0000313" key="1">
    <source>
        <dbReference type="EMBL" id="PNG24203.1"/>
    </source>
</evidence>
<evidence type="ECO:0000313" key="3">
    <source>
        <dbReference type="Proteomes" id="UP000236286"/>
    </source>
</evidence>
<organism evidence="2 3">
    <name type="scientific">Methylocella silvestris</name>
    <dbReference type="NCBI Taxonomy" id="199596"/>
    <lineage>
        <taxon>Bacteria</taxon>
        <taxon>Pseudomonadati</taxon>
        <taxon>Pseudomonadota</taxon>
        <taxon>Alphaproteobacteria</taxon>
        <taxon>Hyphomicrobiales</taxon>
        <taxon>Beijerinckiaceae</taxon>
        <taxon>Methylocella</taxon>
    </lineage>
</organism>
<protein>
    <submittedName>
        <fullName evidence="2">PBSX family phage terminase large subunit</fullName>
    </submittedName>
</protein>
<dbReference type="Proteomes" id="UP000236286">
    <property type="component" value="Unassembled WGS sequence"/>
</dbReference>